<evidence type="ECO:0000313" key="1">
    <source>
        <dbReference type="EMBL" id="SIM67610.1"/>
    </source>
</evidence>
<dbReference type="RefSeq" id="WP_148689869.1">
    <property type="nucleotide sequence ID" value="NZ_LT671858.1"/>
</dbReference>
<evidence type="ECO:0000313" key="2">
    <source>
        <dbReference type="Proteomes" id="UP000195607"/>
    </source>
</evidence>
<dbReference type="AlphaFoldDB" id="A0A1N5V411"/>
<proteinExistence type="predicted"/>
<gene>
    <name evidence="1" type="ORF">CSP5_1218</name>
</gene>
<dbReference type="EMBL" id="LT671858">
    <property type="protein sequence ID" value="SIM67610.1"/>
    <property type="molecule type" value="Genomic_DNA"/>
</dbReference>
<sequence length="90" mass="10415">MITISDPGKFTVRIRLDEINRKILEIFIKYPNRKFKTGQIRTILAFEGLELGYGVITLRLTNLSLLHILTAEMGSSVKTYWLTEDFKINP</sequence>
<dbReference type="Proteomes" id="UP000195607">
    <property type="component" value="Chromosome I"/>
</dbReference>
<accession>A0A1N5V411</accession>
<dbReference type="GeneID" id="41588471"/>
<reference evidence="1 2" key="1">
    <citation type="submission" date="2016-04" db="EMBL/GenBank/DDBJ databases">
        <authorList>
            <person name="Evans L.H."/>
            <person name="Alamgir A."/>
            <person name="Owens N."/>
            <person name="Weber N.D."/>
            <person name="Virtaneva K."/>
            <person name="Barbian K."/>
            <person name="Babar A."/>
            <person name="Rosenke K."/>
        </authorList>
    </citation>
    <scope>NUCLEOTIDE SEQUENCE [LARGE SCALE GENOMIC DNA]</scope>
    <source>
        <strain evidence="2">S5(T) (JCM 30642 \VKM B-2941)</strain>
    </source>
</reference>
<organism evidence="1 2">
    <name type="scientific">Cuniculiplasma divulgatum</name>
    <dbReference type="NCBI Taxonomy" id="1673428"/>
    <lineage>
        <taxon>Archaea</taxon>
        <taxon>Methanobacteriati</taxon>
        <taxon>Thermoplasmatota</taxon>
        <taxon>Thermoplasmata</taxon>
        <taxon>Thermoplasmatales</taxon>
        <taxon>Cuniculiplasmataceae</taxon>
        <taxon>Cuniculiplasma</taxon>
    </lineage>
</organism>
<protein>
    <submittedName>
        <fullName evidence="1">Uncharacterized protein</fullName>
    </submittedName>
</protein>
<name>A0A1N5V411_9ARCH</name>